<protein>
    <submittedName>
        <fullName evidence="1">Uncharacterized protein</fullName>
    </submittedName>
</protein>
<name>A0A5D4KIL9_9BACI</name>
<proteinExistence type="predicted"/>
<sequence length="160" mass="18111">MKKENRDMALKTLNYLCNGSQIEGVIFHGLRVLLSENENNSHRIDGQISINIESGIKVFQSMPETDPESNEIPNLDWVESAKILCELRLKKIVDVKLGQETPHLYLILQSGEVLFINGHHDKFESWQVEVQNNTLENEVFLVAACPGDDLAVWVPGDILE</sequence>
<comment type="caution">
    <text evidence="1">The sequence shown here is derived from an EMBL/GenBank/DDBJ whole genome shotgun (WGS) entry which is preliminary data.</text>
</comment>
<dbReference type="EMBL" id="VTEH01000002">
    <property type="protein sequence ID" value="TYR77058.1"/>
    <property type="molecule type" value="Genomic_DNA"/>
</dbReference>
<reference evidence="1 2" key="1">
    <citation type="submission" date="2019-08" db="EMBL/GenBank/DDBJ databases">
        <title>Bacillus genomes from the desert of Cuatro Cienegas, Coahuila.</title>
        <authorList>
            <person name="Olmedo-Alvarez G."/>
        </authorList>
    </citation>
    <scope>NUCLEOTIDE SEQUENCE [LARGE SCALE GENOMIC DNA]</scope>
    <source>
        <strain evidence="1 2">CH40_1T</strain>
    </source>
</reference>
<evidence type="ECO:0000313" key="2">
    <source>
        <dbReference type="Proteomes" id="UP000323317"/>
    </source>
</evidence>
<evidence type="ECO:0000313" key="1">
    <source>
        <dbReference type="EMBL" id="TYR77058.1"/>
    </source>
</evidence>
<dbReference type="RefSeq" id="WP_148945749.1">
    <property type="nucleotide sequence ID" value="NZ_VTEH01000002.1"/>
</dbReference>
<dbReference type="Proteomes" id="UP000323317">
    <property type="component" value="Unassembled WGS sequence"/>
</dbReference>
<gene>
    <name evidence="1" type="ORF">FZC79_05010</name>
</gene>
<accession>A0A5D4KIL9</accession>
<organism evidence="1 2">
    <name type="scientific">Rossellomorea vietnamensis</name>
    <dbReference type="NCBI Taxonomy" id="218284"/>
    <lineage>
        <taxon>Bacteria</taxon>
        <taxon>Bacillati</taxon>
        <taxon>Bacillota</taxon>
        <taxon>Bacilli</taxon>
        <taxon>Bacillales</taxon>
        <taxon>Bacillaceae</taxon>
        <taxon>Rossellomorea</taxon>
    </lineage>
</organism>
<dbReference type="AlphaFoldDB" id="A0A5D4KIL9"/>